<dbReference type="SUPFAM" id="SSF51735">
    <property type="entry name" value="NAD(P)-binding Rossmann-fold domains"/>
    <property type="match status" value="1"/>
</dbReference>
<evidence type="ECO:0000313" key="2">
    <source>
        <dbReference type="EMBL" id="GLI28568.1"/>
    </source>
</evidence>
<dbReference type="InterPro" id="IPR052733">
    <property type="entry name" value="Chloroplast_QOR"/>
</dbReference>
<dbReference type="Pfam" id="PF08240">
    <property type="entry name" value="ADH_N"/>
    <property type="match status" value="1"/>
</dbReference>
<accession>A0A9W6D2T4</accession>
<dbReference type="InterPro" id="IPR013154">
    <property type="entry name" value="ADH-like_N"/>
</dbReference>
<dbReference type="InterPro" id="IPR020843">
    <property type="entry name" value="ER"/>
</dbReference>
<dbReference type="Gene3D" id="3.90.180.10">
    <property type="entry name" value="Medium-chain alcohol dehydrogenases, catalytic domain"/>
    <property type="match status" value="1"/>
</dbReference>
<comment type="caution">
    <text evidence="2">The sequence shown here is derived from an EMBL/GenBank/DDBJ whole genome shotgun (WGS) entry which is preliminary data.</text>
</comment>
<feature type="domain" description="Enoyl reductase (ER)" evidence="1">
    <location>
        <begin position="24"/>
        <end position="330"/>
    </location>
</feature>
<evidence type="ECO:0000259" key="1">
    <source>
        <dbReference type="SMART" id="SM00829"/>
    </source>
</evidence>
<proteinExistence type="predicted"/>
<name>A0A9W6D2T4_9MICO</name>
<sequence length="347" mass="36535">MRVAILRASVHHGCMRAVVYERYGSPDELELREVPRPDPGADDVVVEVVAASVNLSDWEGLRGDPAYARMAGPVRPSAGRRILGTDVAGRVAAVGANVTDFTVGDEVFGDIMPRYGTFAEYVAAPAASVVRIPRGLTFAQAAALPQAAAIATYAVSLARPGDRLLFNGAGGGSGSLAVQLAVAKGVHVTAVDNAGKLDFLRRLGADEVIDYRRDDFTRRGPFDVIVDVVARRSIFAYRRALAPGGRCVVVGGTTRAVLRMLTVGALLGVVSGTRLGVLIVHQVPAAFLPVAEQVARGELAIPIDGRYSLDAVPEALARHGRGEALGKVVVAVRDDPRGGPPLEPDRR</sequence>
<dbReference type="GO" id="GO:0016491">
    <property type="term" value="F:oxidoreductase activity"/>
    <property type="evidence" value="ECO:0007669"/>
    <property type="project" value="InterPro"/>
</dbReference>
<protein>
    <submittedName>
        <fullName evidence="2">NADPH:quinone reductase</fullName>
    </submittedName>
</protein>
<dbReference type="EMBL" id="BSDP01000001">
    <property type="protein sequence ID" value="GLI28568.1"/>
    <property type="molecule type" value="Genomic_DNA"/>
</dbReference>
<evidence type="ECO:0000313" key="3">
    <source>
        <dbReference type="Proteomes" id="UP001144396"/>
    </source>
</evidence>
<dbReference type="Pfam" id="PF13602">
    <property type="entry name" value="ADH_zinc_N_2"/>
    <property type="match status" value="1"/>
</dbReference>
<dbReference type="AlphaFoldDB" id="A0A9W6D2T4"/>
<dbReference type="CDD" id="cd08267">
    <property type="entry name" value="MDR1"/>
    <property type="match status" value="1"/>
</dbReference>
<dbReference type="Proteomes" id="UP001144396">
    <property type="component" value="Unassembled WGS sequence"/>
</dbReference>
<keyword evidence="3" id="KW-1185">Reference proteome</keyword>
<dbReference type="PANTHER" id="PTHR44013">
    <property type="entry name" value="ZINC-TYPE ALCOHOL DEHYDROGENASE-LIKE PROTEIN C16A3.02C"/>
    <property type="match status" value="1"/>
</dbReference>
<dbReference type="SMART" id="SM00829">
    <property type="entry name" value="PKS_ER"/>
    <property type="match status" value="1"/>
</dbReference>
<dbReference type="InterPro" id="IPR011032">
    <property type="entry name" value="GroES-like_sf"/>
</dbReference>
<dbReference type="Gene3D" id="3.40.50.720">
    <property type="entry name" value="NAD(P)-binding Rossmann-like Domain"/>
    <property type="match status" value="1"/>
</dbReference>
<organism evidence="2 3">
    <name type="scientific">Agromyces rhizosphaerae</name>
    <dbReference type="NCBI Taxonomy" id="88374"/>
    <lineage>
        <taxon>Bacteria</taxon>
        <taxon>Bacillati</taxon>
        <taxon>Actinomycetota</taxon>
        <taxon>Actinomycetes</taxon>
        <taxon>Micrococcales</taxon>
        <taxon>Microbacteriaceae</taxon>
        <taxon>Agromyces</taxon>
    </lineage>
</organism>
<dbReference type="SUPFAM" id="SSF50129">
    <property type="entry name" value="GroES-like"/>
    <property type="match status" value="1"/>
</dbReference>
<reference evidence="2" key="1">
    <citation type="submission" date="2022-12" db="EMBL/GenBank/DDBJ databases">
        <title>Reference genome sequencing for broad-spectrum identification of bacterial and archaeal isolates by mass spectrometry.</title>
        <authorList>
            <person name="Sekiguchi Y."/>
            <person name="Tourlousse D.M."/>
        </authorList>
    </citation>
    <scope>NUCLEOTIDE SEQUENCE</scope>
    <source>
        <strain evidence="2">14</strain>
    </source>
</reference>
<dbReference type="PANTHER" id="PTHR44013:SF1">
    <property type="entry name" value="ZINC-TYPE ALCOHOL DEHYDROGENASE-LIKE PROTEIN C16A3.02C"/>
    <property type="match status" value="1"/>
</dbReference>
<gene>
    <name evidence="2" type="ORF">ARHIZOSPH14_28100</name>
</gene>
<dbReference type="InterPro" id="IPR036291">
    <property type="entry name" value="NAD(P)-bd_dom_sf"/>
</dbReference>